<dbReference type="Proteomes" id="UP000317421">
    <property type="component" value="Unassembled WGS sequence"/>
</dbReference>
<comment type="caution">
    <text evidence="1">The sequence shown here is derived from an EMBL/GenBank/DDBJ whole genome shotgun (WGS) entry which is preliminary data.</text>
</comment>
<dbReference type="AlphaFoldDB" id="A0A5C6AIS8"/>
<dbReference type="EMBL" id="SJPR01000001">
    <property type="protein sequence ID" value="TWT99962.1"/>
    <property type="molecule type" value="Genomic_DNA"/>
</dbReference>
<evidence type="ECO:0000313" key="1">
    <source>
        <dbReference type="EMBL" id="TWT99962.1"/>
    </source>
</evidence>
<proteinExistence type="predicted"/>
<sequence>MLALTSDATGDDSLADFLAMVDGTKAIRYWDDALADWAEITAATYGHDYTLEYQTTGDLAGYTMLTVGQLPALPGDYNDDGIVDAADYSVWRDNLGQSVTLPNQATPGTVTAADYDVWAANYGGALTVDAIPEPNAIALAAIAMGWFTRRR</sequence>
<organism evidence="1 2">
    <name type="scientific">Botrimarina colliarenosi</name>
    <dbReference type="NCBI Taxonomy" id="2528001"/>
    <lineage>
        <taxon>Bacteria</taxon>
        <taxon>Pseudomonadati</taxon>
        <taxon>Planctomycetota</taxon>
        <taxon>Planctomycetia</taxon>
        <taxon>Pirellulales</taxon>
        <taxon>Lacipirellulaceae</taxon>
        <taxon>Botrimarina</taxon>
    </lineage>
</organism>
<reference evidence="1 2" key="1">
    <citation type="submission" date="2019-02" db="EMBL/GenBank/DDBJ databases">
        <title>Deep-cultivation of Planctomycetes and their phenomic and genomic characterization uncovers novel biology.</title>
        <authorList>
            <person name="Wiegand S."/>
            <person name="Jogler M."/>
            <person name="Boedeker C."/>
            <person name="Pinto D."/>
            <person name="Vollmers J."/>
            <person name="Rivas-Marin E."/>
            <person name="Kohn T."/>
            <person name="Peeters S.H."/>
            <person name="Heuer A."/>
            <person name="Rast P."/>
            <person name="Oberbeckmann S."/>
            <person name="Bunk B."/>
            <person name="Jeske O."/>
            <person name="Meyerdierks A."/>
            <person name="Storesund J.E."/>
            <person name="Kallscheuer N."/>
            <person name="Luecker S."/>
            <person name="Lage O.M."/>
            <person name="Pohl T."/>
            <person name="Merkel B.J."/>
            <person name="Hornburger P."/>
            <person name="Mueller R.-W."/>
            <person name="Bruemmer F."/>
            <person name="Labrenz M."/>
            <person name="Spormann A.M."/>
            <person name="Op Den Camp H."/>
            <person name="Overmann J."/>
            <person name="Amann R."/>
            <person name="Jetten M.S.M."/>
            <person name="Mascher T."/>
            <person name="Medema M.H."/>
            <person name="Devos D.P."/>
            <person name="Kaster A.-K."/>
            <person name="Ovreas L."/>
            <person name="Rohde M."/>
            <person name="Galperin M.Y."/>
            <person name="Jogler C."/>
        </authorList>
    </citation>
    <scope>NUCLEOTIDE SEQUENCE [LARGE SCALE GENOMIC DNA]</scope>
    <source>
        <strain evidence="1 2">Pla108</strain>
    </source>
</reference>
<name>A0A5C6AIS8_9BACT</name>
<protein>
    <recommendedName>
        <fullName evidence="3">PEP-CTERM protein-sorting domain-containing protein</fullName>
    </recommendedName>
</protein>
<keyword evidence="2" id="KW-1185">Reference proteome</keyword>
<gene>
    <name evidence="1" type="ORF">Pla108_09060</name>
</gene>
<evidence type="ECO:0000313" key="2">
    <source>
        <dbReference type="Proteomes" id="UP000317421"/>
    </source>
</evidence>
<accession>A0A5C6AIS8</accession>
<evidence type="ECO:0008006" key="3">
    <source>
        <dbReference type="Google" id="ProtNLM"/>
    </source>
</evidence>